<dbReference type="Proteomes" id="UP000286680">
    <property type="component" value="Unassembled WGS sequence"/>
</dbReference>
<dbReference type="Pfam" id="PF04304">
    <property type="entry name" value="DUF454"/>
    <property type="match status" value="1"/>
</dbReference>
<dbReference type="PANTHER" id="PTHR35813">
    <property type="entry name" value="INNER MEMBRANE PROTEIN YBAN"/>
    <property type="match status" value="1"/>
</dbReference>
<evidence type="ECO:0000256" key="2">
    <source>
        <dbReference type="SAM" id="Phobius"/>
    </source>
</evidence>
<reference evidence="4" key="1">
    <citation type="journal article" date="2018" name="Front. Microbiol.">
        <title>Genome-Based Analysis Reveals the Taxonomy and Diversity of the Family Idiomarinaceae.</title>
        <authorList>
            <person name="Liu Y."/>
            <person name="Lai Q."/>
            <person name="Shao Z."/>
        </authorList>
    </citation>
    <scope>NUCLEOTIDE SEQUENCE [LARGE SCALE GENOMIC DNA]</scope>
    <source>
        <strain evidence="4">SN-14</strain>
    </source>
</reference>
<proteinExistence type="predicted"/>
<gene>
    <name evidence="3" type="ORF">CWE23_05930</name>
</gene>
<sequence>MTTVFWRCLALSFVALGFIGLLLPVMPTVPFLIVALWAASKGWPSLERKLLEHPKYGADIRAWRETRSVRRSAKWAAILMMTGGYIILWFIQWPPVWLKITVGVILVSVGSWLWTRPDLVETIKSNDHENTDA</sequence>
<evidence type="ECO:0000313" key="3">
    <source>
        <dbReference type="EMBL" id="RUO45794.1"/>
    </source>
</evidence>
<comment type="caution">
    <text evidence="3">The sequence shown here is derived from an EMBL/GenBank/DDBJ whole genome shotgun (WGS) entry which is preliminary data.</text>
</comment>
<comment type="subcellular location">
    <subcellularLocation>
        <location evidence="1">Cell inner membrane</location>
        <topology evidence="1">Multi-pass membrane protein</topology>
    </subcellularLocation>
</comment>
<keyword evidence="2" id="KW-1133">Transmembrane helix</keyword>
<protein>
    <recommendedName>
        <fullName evidence="1">Inner membrane protein</fullName>
    </recommendedName>
</protein>
<dbReference type="AlphaFoldDB" id="A0AA94EII5"/>
<dbReference type="InterPro" id="IPR007401">
    <property type="entry name" value="DUF454"/>
</dbReference>
<dbReference type="PANTHER" id="PTHR35813:SF1">
    <property type="entry name" value="INNER MEMBRANE PROTEIN YBAN"/>
    <property type="match status" value="1"/>
</dbReference>
<feature type="transmembrane region" description="Helical" evidence="2">
    <location>
        <begin position="12"/>
        <end position="39"/>
    </location>
</feature>
<name>A0AA94EII5_9GAMM</name>
<keyword evidence="1 2" id="KW-0472">Membrane</keyword>
<keyword evidence="4" id="KW-1185">Reference proteome</keyword>
<dbReference type="EMBL" id="PIPS01000001">
    <property type="protein sequence ID" value="RUO45794.1"/>
    <property type="molecule type" value="Genomic_DNA"/>
</dbReference>
<feature type="transmembrane region" description="Helical" evidence="2">
    <location>
        <begin position="97"/>
        <end position="115"/>
    </location>
</feature>
<evidence type="ECO:0000256" key="1">
    <source>
        <dbReference type="PIRNR" id="PIRNR016789"/>
    </source>
</evidence>
<dbReference type="GO" id="GO:0005886">
    <property type="term" value="C:plasma membrane"/>
    <property type="evidence" value="ECO:0007669"/>
    <property type="project" value="UniProtKB-SubCell"/>
</dbReference>
<keyword evidence="2" id="KW-0812">Transmembrane</keyword>
<evidence type="ECO:0000313" key="4">
    <source>
        <dbReference type="Proteomes" id="UP000286680"/>
    </source>
</evidence>
<keyword evidence="1" id="KW-1003">Cell membrane</keyword>
<feature type="transmembrane region" description="Helical" evidence="2">
    <location>
        <begin position="73"/>
        <end position="91"/>
    </location>
</feature>
<keyword evidence="1" id="KW-0997">Cell inner membrane</keyword>
<organism evidence="3 4">
    <name type="scientific">Idiomarina aquatica</name>
    <dbReference type="NCBI Taxonomy" id="1327752"/>
    <lineage>
        <taxon>Bacteria</taxon>
        <taxon>Pseudomonadati</taxon>
        <taxon>Pseudomonadota</taxon>
        <taxon>Gammaproteobacteria</taxon>
        <taxon>Alteromonadales</taxon>
        <taxon>Idiomarinaceae</taxon>
        <taxon>Idiomarina</taxon>
    </lineage>
</organism>
<dbReference type="PIRSF" id="PIRSF016789">
    <property type="entry name" value="DUF454"/>
    <property type="match status" value="1"/>
</dbReference>
<accession>A0AA94EII5</accession>